<dbReference type="Pfam" id="PF13466">
    <property type="entry name" value="STAS_2"/>
    <property type="match status" value="1"/>
</dbReference>
<dbReference type="InterPro" id="IPR058548">
    <property type="entry name" value="MlaB-like_STAS"/>
</dbReference>
<keyword evidence="4" id="KW-1185">Reference proteome</keyword>
<dbReference type="EMBL" id="FMVT01000004">
    <property type="protein sequence ID" value="SCY38729.1"/>
    <property type="molecule type" value="Genomic_DNA"/>
</dbReference>
<evidence type="ECO:0000259" key="2">
    <source>
        <dbReference type="Pfam" id="PF13466"/>
    </source>
</evidence>
<organism evidence="3 4">
    <name type="scientific">Paracoccus tibetensis</name>
    <dbReference type="NCBI Taxonomy" id="336292"/>
    <lineage>
        <taxon>Bacteria</taxon>
        <taxon>Pseudomonadati</taxon>
        <taxon>Pseudomonadota</taxon>
        <taxon>Alphaproteobacteria</taxon>
        <taxon>Rhodobacterales</taxon>
        <taxon>Paracoccaceae</taxon>
        <taxon>Paracoccus</taxon>
    </lineage>
</organism>
<accession>A0A1G5FHI4</accession>
<feature type="domain" description="MlaB-like STAS" evidence="2">
    <location>
        <begin position="37"/>
        <end position="113"/>
    </location>
</feature>
<dbReference type="InterPro" id="IPR036513">
    <property type="entry name" value="STAS_dom_sf"/>
</dbReference>
<reference evidence="3 4" key="1">
    <citation type="submission" date="2016-10" db="EMBL/GenBank/DDBJ databases">
        <authorList>
            <person name="de Groot N.N."/>
        </authorList>
    </citation>
    <scope>NUCLEOTIDE SEQUENCE [LARGE SCALE GENOMIC DNA]</scope>
    <source>
        <strain evidence="3 4">CGMCC 1.8925</strain>
    </source>
</reference>
<dbReference type="SUPFAM" id="SSF52091">
    <property type="entry name" value="SpoIIaa-like"/>
    <property type="match status" value="1"/>
</dbReference>
<proteinExistence type="predicted"/>
<dbReference type="Proteomes" id="UP000199502">
    <property type="component" value="Unassembled WGS sequence"/>
</dbReference>
<dbReference type="RefSeq" id="WP_175453265.1">
    <property type="nucleotide sequence ID" value="NZ_FMVT01000004.1"/>
</dbReference>
<gene>
    <name evidence="3" type="ORF">SAMN05660710_01419</name>
</gene>
<feature type="region of interest" description="Disordered" evidence="1">
    <location>
        <begin position="1"/>
        <end position="29"/>
    </location>
</feature>
<evidence type="ECO:0000313" key="4">
    <source>
        <dbReference type="Proteomes" id="UP000199502"/>
    </source>
</evidence>
<dbReference type="AlphaFoldDB" id="A0A1G5FHI4"/>
<dbReference type="Gene3D" id="3.30.750.24">
    <property type="entry name" value="STAS domain"/>
    <property type="match status" value="1"/>
</dbReference>
<protein>
    <submittedName>
        <fullName evidence="3">STAS domain-containing protein</fullName>
    </submittedName>
</protein>
<sequence length="127" mass="12907">MQSQLANLHQKPVAAEAGHSSESAGANAAPASTTFALPARCTLVQAEAIHRDCRAAFHGGSAAFRIDASAVEETDVSLLQIIIASQKSCRAAGRDFALTLSPAVAEAARRAGLRADPGGLSAAADRA</sequence>
<evidence type="ECO:0000313" key="3">
    <source>
        <dbReference type="EMBL" id="SCY38729.1"/>
    </source>
</evidence>
<name>A0A1G5FHI4_9RHOB</name>
<evidence type="ECO:0000256" key="1">
    <source>
        <dbReference type="SAM" id="MobiDB-lite"/>
    </source>
</evidence>
<feature type="compositionally biased region" description="Low complexity" evidence="1">
    <location>
        <begin position="14"/>
        <end position="29"/>
    </location>
</feature>
<dbReference type="STRING" id="336292.SAMN05660710_01419"/>